<dbReference type="EMBL" id="GBXM01038289">
    <property type="protein sequence ID" value="JAH70288.1"/>
    <property type="molecule type" value="Transcribed_RNA"/>
</dbReference>
<evidence type="ECO:0000313" key="1">
    <source>
        <dbReference type="EMBL" id="JAH70288.1"/>
    </source>
</evidence>
<dbReference type="AlphaFoldDB" id="A0A0E9UZA3"/>
<reference evidence="1" key="2">
    <citation type="journal article" date="2015" name="Fish Shellfish Immunol.">
        <title>Early steps in the European eel (Anguilla anguilla)-Vibrio vulnificus interaction in the gills: Role of the RtxA13 toxin.</title>
        <authorList>
            <person name="Callol A."/>
            <person name="Pajuelo D."/>
            <person name="Ebbesson L."/>
            <person name="Teles M."/>
            <person name="MacKenzie S."/>
            <person name="Amaro C."/>
        </authorList>
    </citation>
    <scope>NUCLEOTIDE SEQUENCE</scope>
</reference>
<name>A0A0E9UZA3_ANGAN</name>
<protein>
    <submittedName>
        <fullName evidence="1">Uncharacterized protein</fullName>
    </submittedName>
</protein>
<organism evidence="1">
    <name type="scientific">Anguilla anguilla</name>
    <name type="common">European freshwater eel</name>
    <name type="synonym">Muraena anguilla</name>
    <dbReference type="NCBI Taxonomy" id="7936"/>
    <lineage>
        <taxon>Eukaryota</taxon>
        <taxon>Metazoa</taxon>
        <taxon>Chordata</taxon>
        <taxon>Craniata</taxon>
        <taxon>Vertebrata</taxon>
        <taxon>Euteleostomi</taxon>
        <taxon>Actinopterygii</taxon>
        <taxon>Neopterygii</taxon>
        <taxon>Teleostei</taxon>
        <taxon>Anguilliformes</taxon>
        <taxon>Anguillidae</taxon>
        <taxon>Anguilla</taxon>
    </lineage>
</organism>
<sequence length="36" mass="4230">MRATAVRFERLLQWFVGAHTWFFPLVHRGLSEVALS</sequence>
<accession>A0A0E9UZA3</accession>
<proteinExistence type="predicted"/>
<reference evidence="1" key="1">
    <citation type="submission" date="2014-11" db="EMBL/GenBank/DDBJ databases">
        <authorList>
            <person name="Amaro Gonzalez C."/>
        </authorList>
    </citation>
    <scope>NUCLEOTIDE SEQUENCE</scope>
</reference>